<feature type="transmembrane region" description="Helical" evidence="5">
    <location>
        <begin position="66"/>
        <end position="85"/>
    </location>
</feature>
<keyword evidence="4 5" id="KW-0472">Membrane</keyword>
<sequence>SPSLAQAQRAQRNEVPAGDVSPRGGSSDGMRSRISERSPLTGDGEEIQELYGIEDTAVRHGFVQKVFGILLVQLVTTTLVGGLVMKLALPVAKSNPALAMALMLGSLVLSIACMCIFACCPQTMRQTPTNYLLLALFTLAESVLVGFISAHYTQESVLLVLATTCIVVVSLILFACQTKYDITGYLPYVLVACMGLFGFGFILTIAAFCGMGNSPVFQTMRLVYSMCGVLVFSCFIVLDTQLIVGGKHSKFRFGVDDYCMAAINLYMDIVQLFLYLLQLMGERR</sequence>
<name>A0ABP0N5E4_9DINO</name>
<keyword evidence="8" id="KW-1185">Reference proteome</keyword>
<feature type="region of interest" description="Disordered" evidence="6">
    <location>
        <begin position="1"/>
        <end position="40"/>
    </location>
</feature>
<evidence type="ECO:0000256" key="6">
    <source>
        <dbReference type="SAM" id="MobiDB-lite"/>
    </source>
</evidence>
<feature type="transmembrane region" description="Helical" evidence="5">
    <location>
        <begin position="188"/>
        <end position="208"/>
    </location>
</feature>
<evidence type="ECO:0000256" key="4">
    <source>
        <dbReference type="ARBA" id="ARBA00023136"/>
    </source>
</evidence>
<comment type="caution">
    <text evidence="7">The sequence shown here is derived from an EMBL/GenBank/DDBJ whole genome shotgun (WGS) entry which is preliminary data.</text>
</comment>
<organism evidence="7 8">
    <name type="scientific">Durusdinium trenchii</name>
    <dbReference type="NCBI Taxonomy" id="1381693"/>
    <lineage>
        <taxon>Eukaryota</taxon>
        <taxon>Sar</taxon>
        <taxon>Alveolata</taxon>
        <taxon>Dinophyceae</taxon>
        <taxon>Suessiales</taxon>
        <taxon>Symbiodiniaceae</taxon>
        <taxon>Durusdinium</taxon>
    </lineage>
</organism>
<feature type="transmembrane region" description="Helical" evidence="5">
    <location>
        <begin position="131"/>
        <end position="150"/>
    </location>
</feature>
<feature type="non-terminal residue" evidence="7">
    <location>
        <position position="1"/>
    </location>
</feature>
<evidence type="ECO:0000313" key="8">
    <source>
        <dbReference type="Proteomes" id="UP001642464"/>
    </source>
</evidence>
<dbReference type="PANTHER" id="PTHR23291:SF47">
    <property type="entry name" value="TRANSMEMBRANE BAX INHIBITOR MOTIF CONTAINING 7"/>
    <property type="match status" value="1"/>
</dbReference>
<feature type="transmembrane region" description="Helical" evidence="5">
    <location>
        <begin position="220"/>
        <end position="238"/>
    </location>
</feature>
<accession>A0ABP0N5E4</accession>
<evidence type="ECO:0000256" key="1">
    <source>
        <dbReference type="ARBA" id="ARBA00004141"/>
    </source>
</evidence>
<evidence type="ECO:0000256" key="3">
    <source>
        <dbReference type="ARBA" id="ARBA00022989"/>
    </source>
</evidence>
<reference evidence="7 8" key="1">
    <citation type="submission" date="2024-02" db="EMBL/GenBank/DDBJ databases">
        <authorList>
            <person name="Chen Y."/>
            <person name="Shah S."/>
            <person name="Dougan E. K."/>
            <person name="Thang M."/>
            <person name="Chan C."/>
        </authorList>
    </citation>
    <scope>NUCLEOTIDE SEQUENCE [LARGE SCALE GENOMIC DNA]</scope>
</reference>
<evidence type="ECO:0000256" key="2">
    <source>
        <dbReference type="ARBA" id="ARBA00022692"/>
    </source>
</evidence>
<dbReference type="Proteomes" id="UP001642464">
    <property type="component" value="Unassembled WGS sequence"/>
</dbReference>
<feature type="compositionally biased region" description="Polar residues" evidence="6">
    <location>
        <begin position="1"/>
        <end position="10"/>
    </location>
</feature>
<keyword evidence="3 5" id="KW-1133">Transmembrane helix</keyword>
<dbReference type="InterPro" id="IPR006214">
    <property type="entry name" value="Bax_inhibitor_1-related"/>
</dbReference>
<feature type="transmembrane region" description="Helical" evidence="5">
    <location>
        <begin position="97"/>
        <end position="119"/>
    </location>
</feature>
<dbReference type="Pfam" id="PF01027">
    <property type="entry name" value="Bax1-I"/>
    <property type="match status" value="1"/>
</dbReference>
<feature type="transmembrane region" description="Helical" evidence="5">
    <location>
        <begin position="156"/>
        <end position="176"/>
    </location>
</feature>
<evidence type="ECO:0000313" key="7">
    <source>
        <dbReference type="EMBL" id="CAK9058844.1"/>
    </source>
</evidence>
<comment type="similarity">
    <text evidence="5">Belongs to the BI1 family.</text>
</comment>
<dbReference type="EMBL" id="CAXAMM010026413">
    <property type="protein sequence ID" value="CAK9058844.1"/>
    <property type="molecule type" value="Genomic_DNA"/>
</dbReference>
<protein>
    <submittedName>
        <fullName evidence="7">Protein lifeguard 2 (Fas apoptotic inhibitory molecule 2) (Neural membrane protein 35) (Transmembrane BAX inhibitor motif-containing protein 2)</fullName>
    </submittedName>
</protein>
<evidence type="ECO:0000256" key="5">
    <source>
        <dbReference type="RuleBase" id="RU004379"/>
    </source>
</evidence>
<comment type="subcellular location">
    <subcellularLocation>
        <location evidence="1">Membrane</location>
        <topology evidence="1">Multi-pass membrane protein</topology>
    </subcellularLocation>
</comment>
<feature type="transmembrane region" description="Helical" evidence="5">
    <location>
        <begin position="258"/>
        <end position="277"/>
    </location>
</feature>
<keyword evidence="2 5" id="KW-0812">Transmembrane</keyword>
<proteinExistence type="inferred from homology"/>
<dbReference type="PANTHER" id="PTHR23291">
    <property type="entry name" value="BAX INHIBITOR-RELATED"/>
    <property type="match status" value="1"/>
</dbReference>
<gene>
    <name evidence="7" type="ORF">SCF082_LOCUS31283</name>
</gene>